<dbReference type="InterPro" id="IPR013786">
    <property type="entry name" value="AcylCoA_DH/ox_N"/>
</dbReference>
<dbReference type="InterPro" id="IPR050741">
    <property type="entry name" value="Acyl-CoA_dehydrogenase"/>
</dbReference>
<feature type="domain" description="Acyl-CoA dehydrogenase/oxidase N-terminal" evidence="7">
    <location>
        <begin position="19"/>
        <end position="110"/>
    </location>
</feature>
<keyword evidence="3" id="KW-0285">Flavoprotein</keyword>
<feature type="domain" description="Acyl-CoA dehydrogenase/oxidase C-terminal" evidence="6">
    <location>
        <begin position="233"/>
        <end position="344"/>
    </location>
</feature>
<name>A0ABQ4U2D4_9HYPH</name>
<evidence type="ECO:0008006" key="10">
    <source>
        <dbReference type="Google" id="ProtNLM"/>
    </source>
</evidence>
<evidence type="ECO:0000256" key="1">
    <source>
        <dbReference type="ARBA" id="ARBA00001974"/>
    </source>
</evidence>
<reference evidence="8" key="1">
    <citation type="journal article" date="2021" name="Front. Microbiol.">
        <title>Comprehensive Comparative Genomics and Phenotyping of Methylobacterium Species.</title>
        <authorList>
            <person name="Alessa O."/>
            <person name="Ogura Y."/>
            <person name="Fujitani Y."/>
            <person name="Takami H."/>
            <person name="Hayashi T."/>
            <person name="Sahin N."/>
            <person name="Tani A."/>
        </authorList>
    </citation>
    <scope>NUCLEOTIDE SEQUENCE</scope>
    <source>
        <strain evidence="8">DSM 23632</strain>
    </source>
</reference>
<dbReference type="RefSeq" id="WP_238184194.1">
    <property type="nucleotide sequence ID" value="NZ_BPRB01000233.1"/>
</dbReference>
<evidence type="ECO:0000256" key="5">
    <source>
        <dbReference type="ARBA" id="ARBA00023002"/>
    </source>
</evidence>
<dbReference type="SUPFAM" id="SSF47203">
    <property type="entry name" value="Acyl-CoA dehydrogenase C-terminal domain-like"/>
    <property type="match status" value="1"/>
</dbReference>
<dbReference type="Gene3D" id="1.10.540.10">
    <property type="entry name" value="Acyl-CoA dehydrogenase/oxidase, N-terminal domain"/>
    <property type="match status" value="1"/>
</dbReference>
<evidence type="ECO:0000259" key="6">
    <source>
        <dbReference type="Pfam" id="PF00441"/>
    </source>
</evidence>
<keyword evidence="4" id="KW-0274">FAD</keyword>
<dbReference type="Gene3D" id="1.20.140.10">
    <property type="entry name" value="Butyryl-CoA Dehydrogenase, subunit A, domain 3"/>
    <property type="match status" value="1"/>
</dbReference>
<dbReference type="InterPro" id="IPR009100">
    <property type="entry name" value="AcylCoA_DH/oxidase_NM_dom_sf"/>
</dbReference>
<evidence type="ECO:0000259" key="7">
    <source>
        <dbReference type="Pfam" id="PF02771"/>
    </source>
</evidence>
<comment type="cofactor">
    <cofactor evidence="1">
        <name>FAD</name>
        <dbReference type="ChEBI" id="CHEBI:57692"/>
    </cofactor>
</comment>
<gene>
    <name evidence="8" type="ORF">MPOCJGCO_3757</name>
</gene>
<keyword evidence="5" id="KW-0560">Oxidoreductase</keyword>
<evidence type="ECO:0000256" key="2">
    <source>
        <dbReference type="ARBA" id="ARBA00009347"/>
    </source>
</evidence>
<evidence type="ECO:0000256" key="3">
    <source>
        <dbReference type="ARBA" id="ARBA00022630"/>
    </source>
</evidence>
<organism evidence="8 9">
    <name type="scientific">Methylobacterium trifolii</name>
    <dbReference type="NCBI Taxonomy" id="1003092"/>
    <lineage>
        <taxon>Bacteria</taxon>
        <taxon>Pseudomonadati</taxon>
        <taxon>Pseudomonadota</taxon>
        <taxon>Alphaproteobacteria</taxon>
        <taxon>Hyphomicrobiales</taxon>
        <taxon>Methylobacteriaceae</taxon>
        <taxon>Methylobacterium</taxon>
    </lineage>
</organism>
<comment type="similarity">
    <text evidence="2">Belongs to the acyl-CoA dehydrogenase family.</text>
</comment>
<dbReference type="Pfam" id="PF00441">
    <property type="entry name" value="Acyl-CoA_dh_1"/>
    <property type="match status" value="1"/>
</dbReference>
<dbReference type="InterPro" id="IPR046373">
    <property type="entry name" value="Acyl-CoA_Oxase/DH_mid-dom_sf"/>
</dbReference>
<dbReference type="SUPFAM" id="SSF56645">
    <property type="entry name" value="Acyl-CoA dehydrogenase NM domain-like"/>
    <property type="match status" value="1"/>
</dbReference>
<dbReference type="Pfam" id="PF02771">
    <property type="entry name" value="Acyl-CoA_dh_N"/>
    <property type="match status" value="1"/>
</dbReference>
<reference evidence="8" key="2">
    <citation type="submission" date="2021-08" db="EMBL/GenBank/DDBJ databases">
        <authorList>
            <person name="Tani A."/>
            <person name="Ola A."/>
            <person name="Ogura Y."/>
            <person name="Katsura K."/>
            <person name="Hayashi T."/>
        </authorList>
    </citation>
    <scope>NUCLEOTIDE SEQUENCE</scope>
    <source>
        <strain evidence="8">DSM 23632</strain>
    </source>
</reference>
<evidence type="ECO:0000313" key="9">
    <source>
        <dbReference type="Proteomes" id="UP001055057"/>
    </source>
</evidence>
<dbReference type="InterPro" id="IPR036250">
    <property type="entry name" value="AcylCo_DH-like_C"/>
</dbReference>
<dbReference type="Gene3D" id="2.40.110.10">
    <property type="entry name" value="Butyryl-CoA Dehydrogenase, subunit A, domain 2"/>
    <property type="match status" value="1"/>
</dbReference>
<dbReference type="PANTHER" id="PTHR48083:SF37">
    <property type="entry name" value="DEHYDROGENASE, PUTATIVE-RELATED"/>
    <property type="match status" value="1"/>
</dbReference>
<proteinExistence type="inferred from homology"/>
<dbReference type="InterPro" id="IPR037069">
    <property type="entry name" value="AcylCoA_DH/ox_N_sf"/>
</dbReference>
<dbReference type="PIRSF" id="PIRSF016578">
    <property type="entry name" value="HsaA"/>
    <property type="match status" value="1"/>
</dbReference>
<accession>A0ABQ4U2D4</accession>
<comment type="caution">
    <text evidence="8">The sequence shown here is derived from an EMBL/GenBank/DDBJ whole genome shotgun (WGS) entry which is preliminary data.</text>
</comment>
<evidence type="ECO:0000256" key="4">
    <source>
        <dbReference type="ARBA" id="ARBA00022827"/>
    </source>
</evidence>
<dbReference type="InterPro" id="IPR009075">
    <property type="entry name" value="AcylCo_DH/oxidase_C"/>
</dbReference>
<keyword evidence="9" id="KW-1185">Reference proteome</keyword>
<dbReference type="PANTHER" id="PTHR48083">
    <property type="entry name" value="MEDIUM-CHAIN SPECIFIC ACYL-COA DEHYDROGENASE, MITOCHONDRIAL-RELATED"/>
    <property type="match status" value="1"/>
</dbReference>
<protein>
    <recommendedName>
        <fullName evidence="10">Acyl-CoA dehydrogenase</fullName>
    </recommendedName>
</protein>
<evidence type="ECO:0000313" key="8">
    <source>
        <dbReference type="EMBL" id="GJE61634.1"/>
    </source>
</evidence>
<dbReference type="EMBL" id="BPRB01000233">
    <property type="protein sequence ID" value="GJE61634.1"/>
    <property type="molecule type" value="Genomic_DNA"/>
</dbReference>
<sequence length="382" mass="39844">MGSVNEKALVLAAEAVRAAQAVAEGAALRAADLDRTGDFPTADVAALREAGLLAAPLPVERGGAGLCEPAGIGPLRDVLAAVGSGSLVLGRLYEGHVNALALVLRYGGPEALEQAAGDVRDGHLFGVWNTEPSPGGLTLADAVLTGAKSFASGAGHVTRPLVTARLPDGRSQMLVVPLEPGTRADLSTWRVHGMRATATGTLDFTGIRPAPEAFVGVPDDYFREPVFSGGAWRFLAVQLGGIRAVFEAHRAHLRATGRGGDPHQAARLGEAAIAVETAALFVERAAETTLREAGDPMQVVAYVGLARIAVERAGLETMALAQRSVGLAGFLETHPLERRVRDLATYLRQPAPDYALTRAAAWVLDEPAPVQDLWRGGLGLLP</sequence>
<dbReference type="Proteomes" id="UP001055057">
    <property type="component" value="Unassembled WGS sequence"/>
</dbReference>